<gene>
    <name evidence="2" type="ORF">CHU93_03415</name>
</gene>
<dbReference type="InterPro" id="IPR029058">
    <property type="entry name" value="AB_hydrolase_fold"/>
</dbReference>
<keyword evidence="2" id="KW-0378">Hydrolase</keyword>
<evidence type="ECO:0000313" key="2">
    <source>
        <dbReference type="EMBL" id="OYQ33053.1"/>
    </source>
</evidence>
<dbReference type="InterPro" id="IPR050261">
    <property type="entry name" value="FrsA_esterase"/>
</dbReference>
<name>A0A255YV16_9SPHN</name>
<dbReference type="PANTHER" id="PTHR22946:SF0">
    <property type="entry name" value="DIENELACTONE HYDROLASE DOMAIN-CONTAINING PROTEIN"/>
    <property type="match status" value="1"/>
</dbReference>
<dbReference type="AlphaFoldDB" id="A0A255YV16"/>
<protein>
    <submittedName>
        <fullName evidence="2">Dienelactone hydrolase</fullName>
    </submittedName>
</protein>
<evidence type="ECO:0000313" key="3">
    <source>
        <dbReference type="Proteomes" id="UP000216991"/>
    </source>
</evidence>
<dbReference type="Gene3D" id="3.40.50.1820">
    <property type="entry name" value="alpha/beta hydrolase"/>
    <property type="match status" value="1"/>
</dbReference>
<reference evidence="2 3" key="1">
    <citation type="submission" date="2017-07" db="EMBL/GenBank/DDBJ databases">
        <title>Sandarakinorhabdus cyanobacteriorum sp. nov., a novel bacterium isolated from cyanobacterial aggregates in a eutrophic lake.</title>
        <authorList>
            <person name="Cai H."/>
        </authorList>
    </citation>
    <scope>NUCLEOTIDE SEQUENCE [LARGE SCALE GENOMIC DNA]</scope>
    <source>
        <strain evidence="2 3">TH057</strain>
    </source>
</reference>
<organism evidence="2 3">
    <name type="scientific">Sandarakinorhabdus cyanobacteriorum</name>
    <dbReference type="NCBI Taxonomy" id="1981098"/>
    <lineage>
        <taxon>Bacteria</taxon>
        <taxon>Pseudomonadati</taxon>
        <taxon>Pseudomonadota</taxon>
        <taxon>Alphaproteobacteria</taxon>
        <taxon>Sphingomonadales</taxon>
        <taxon>Sphingosinicellaceae</taxon>
        <taxon>Sandarakinorhabdus</taxon>
    </lineage>
</organism>
<accession>A0A255YV16</accession>
<sequence>MTSLSYFDGDAECEAYVALPSGPGPHSCVLIAPNWVGQTAWDNNVADKLAALGYVAIAIDVYGKGRRGDPAGDNSALMGPWVADRAALRRRLIAAVDAAAALPQVDDERMAIIGYCFGGLCALDVARACDPRIKAAVSFHGIYNPGLGAAGPITAKVLALHGWEDPYTPPQDHHALAAEMTAAGADWQIHAYGGTYHSFTNEHANAPGTAMYSPDADRRSWAAMTGLLAEVL</sequence>
<feature type="domain" description="Dienelactone hydrolase" evidence="1">
    <location>
        <begin position="14"/>
        <end position="231"/>
    </location>
</feature>
<dbReference type="SUPFAM" id="SSF53474">
    <property type="entry name" value="alpha/beta-Hydrolases"/>
    <property type="match status" value="1"/>
</dbReference>
<dbReference type="EMBL" id="NOXT01000078">
    <property type="protein sequence ID" value="OYQ33053.1"/>
    <property type="molecule type" value="Genomic_DNA"/>
</dbReference>
<dbReference type="RefSeq" id="WP_094472763.1">
    <property type="nucleotide sequence ID" value="NZ_NOXT01000078.1"/>
</dbReference>
<dbReference type="PANTHER" id="PTHR22946">
    <property type="entry name" value="DIENELACTONE HYDROLASE DOMAIN-CONTAINING PROTEIN-RELATED"/>
    <property type="match status" value="1"/>
</dbReference>
<dbReference type="GO" id="GO:0016787">
    <property type="term" value="F:hydrolase activity"/>
    <property type="evidence" value="ECO:0007669"/>
    <property type="project" value="UniProtKB-KW"/>
</dbReference>
<dbReference type="Pfam" id="PF01738">
    <property type="entry name" value="DLH"/>
    <property type="match status" value="1"/>
</dbReference>
<proteinExistence type="predicted"/>
<comment type="caution">
    <text evidence="2">The sequence shown here is derived from an EMBL/GenBank/DDBJ whole genome shotgun (WGS) entry which is preliminary data.</text>
</comment>
<dbReference type="OrthoDB" id="9787933at2"/>
<evidence type="ECO:0000259" key="1">
    <source>
        <dbReference type="Pfam" id="PF01738"/>
    </source>
</evidence>
<keyword evidence="3" id="KW-1185">Reference proteome</keyword>
<dbReference type="Proteomes" id="UP000216991">
    <property type="component" value="Unassembled WGS sequence"/>
</dbReference>
<dbReference type="InterPro" id="IPR002925">
    <property type="entry name" value="Dienelactn_hydro"/>
</dbReference>